<dbReference type="PROSITE" id="PS51165">
    <property type="entry name" value="THUMP"/>
    <property type="match status" value="1"/>
</dbReference>
<dbReference type="FunCoup" id="A0A152A403">
    <property type="interactions" value="432"/>
</dbReference>
<dbReference type="EMBL" id="LODT01000013">
    <property type="protein sequence ID" value="KYR00949.1"/>
    <property type="molecule type" value="Genomic_DNA"/>
</dbReference>
<feature type="domain" description="THUMP" evidence="3">
    <location>
        <begin position="145"/>
        <end position="246"/>
    </location>
</feature>
<dbReference type="CDD" id="cd11717">
    <property type="entry name" value="THUMP_THUMPD1_like"/>
    <property type="match status" value="1"/>
</dbReference>
<dbReference type="AlphaFoldDB" id="A0A152A403"/>
<sequence>MSEESLKRKLNGDETENSNERPTKKFNKQSRDQEMYGLSGLLYTYDQGKDGQAFKDMMNILSQYPLTLESKQSNDTTPKKQQNEDEVFDISKLLEQEIASVKEQSKISNRAYWKYDVKCKNIAFIGFKENAGVDVIELTSRIFDSFEKEKKISSKAVSRIIPIMKSCHLKNFMEELKTLIDKCFPSTPTTYRLEFRARNNNSISRSEYMKAILPLIDTKHKPDLENPNLIILVEIMVNFCTFSIVSDFNKYKKYNLRNIAGLPQINIPKKQTESNNNCNNTTTTTTTTISDKITDKEKEN</sequence>
<dbReference type="PANTHER" id="PTHR13452:SF10">
    <property type="entry name" value="THUMP DOMAIN-CONTAINING PROTEIN 1"/>
    <property type="match status" value="1"/>
</dbReference>
<evidence type="ECO:0000313" key="4">
    <source>
        <dbReference type="EMBL" id="KYR00949.1"/>
    </source>
</evidence>
<evidence type="ECO:0000256" key="1">
    <source>
        <dbReference type="PROSITE-ProRule" id="PRU00529"/>
    </source>
</evidence>
<evidence type="ECO:0000256" key="2">
    <source>
        <dbReference type="SAM" id="MobiDB-lite"/>
    </source>
</evidence>
<dbReference type="OMA" id="VRCQNEQ"/>
<protein>
    <recommendedName>
        <fullName evidence="3">THUMP domain-containing protein</fullName>
    </recommendedName>
</protein>
<comment type="caution">
    <text evidence="4">The sequence shown here is derived from an EMBL/GenBank/DDBJ whole genome shotgun (WGS) entry which is preliminary data.</text>
</comment>
<dbReference type="Proteomes" id="UP000076078">
    <property type="component" value="Unassembled WGS sequence"/>
</dbReference>
<reference evidence="4 5" key="1">
    <citation type="submission" date="2015-12" db="EMBL/GenBank/DDBJ databases">
        <title>Dictyostelia acquired genes for synthesis and detection of signals that induce cell-type specialization by lateral gene transfer from prokaryotes.</title>
        <authorList>
            <person name="Gloeckner G."/>
            <person name="Schaap P."/>
        </authorList>
    </citation>
    <scope>NUCLEOTIDE SEQUENCE [LARGE SCALE GENOMIC DNA]</scope>
    <source>
        <strain evidence="4 5">TK</strain>
    </source>
</reference>
<dbReference type="InterPro" id="IPR040183">
    <property type="entry name" value="THUMPD1-like"/>
</dbReference>
<keyword evidence="5" id="KW-1185">Reference proteome</keyword>
<dbReference type="GO" id="GO:0003723">
    <property type="term" value="F:RNA binding"/>
    <property type="evidence" value="ECO:0007669"/>
    <property type="project" value="UniProtKB-UniRule"/>
</dbReference>
<keyword evidence="1" id="KW-0694">RNA-binding</keyword>
<name>A0A152A403_TIELA</name>
<dbReference type="SUPFAM" id="SSF143437">
    <property type="entry name" value="THUMP domain-like"/>
    <property type="match status" value="1"/>
</dbReference>
<dbReference type="Pfam" id="PF02926">
    <property type="entry name" value="THUMP"/>
    <property type="match status" value="1"/>
</dbReference>
<feature type="region of interest" description="Disordered" evidence="2">
    <location>
        <begin position="1"/>
        <end position="32"/>
    </location>
</feature>
<dbReference type="InterPro" id="IPR004114">
    <property type="entry name" value="THUMP_dom"/>
</dbReference>
<proteinExistence type="predicted"/>
<dbReference type="OrthoDB" id="367221at2759"/>
<feature type="region of interest" description="Disordered" evidence="2">
    <location>
        <begin position="269"/>
        <end position="300"/>
    </location>
</feature>
<organism evidence="4 5">
    <name type="scientific">Tieghemostelium lacteum</name>
    <name type="common">Slime mold</name>
    <name type="synonym">Dictyostelium lacteum</name>
    <dbReference type="NCBI Taxonomy" id="361077"/>
    <lineage>
        <taxon>Eukaryota</taxon>
        <taxon>Amoebozoa</taxon>
        <taxon>Evosea</taxon>
        <taxon>Eumycetozoa</taxon>
        <taxon>Dictyostelia</taxon>
        <taxon>Dictyosteliales</taxon>
        <taxon>Raperosteliaceae</taxon>
        <taxon>Tieghemostelium</taxon>
    </lineage>
</organism>
<accession>A0A152A403</accession>
<dbReference type="Gene3D" id="3.30.2300.10">
    <property type="entry name" value="THUMP superfamily"/>
    <property type="match status" value="1"/>
</dbReference>
<dbReference type="InParanoid" id="A0A152A403"/>
<dbReference type="PANTHER" id="PTHR13452">
    <property type="entry name" value="THUMP DOMAIN CONTAINING PROTEIN 1-RELATED"/>
    <property type="match status" value="1"/>
</dbReference>
<dbReference type="GO" id="GO:0006400">
    <property type="term" value="P:tRNA modification"/>
    <property type="evidence" value="ECO:0007669"/>
    <property type="project" value="InterPro"/>
</dbReference>
<gene>
    <name evidence="4" type="ORF">DLAC_03014</name>
</gene>
<dbReference type="STRING" id="361077.A0A152A403"/>
<evidence type="ECO:0000313" key="5">
    <source>
        <dbReference type="Proteomes" id="UP000076078"/>
    </source>
</evidence>
<evidence type="ECO:0000259" key="3">
    <source>
        <dbReference type="PROSITE" id="PS51165"/>
    </source>
</evidence>
<feature type="compositionally biased region" description="Low complexity" evidence="2">
    <location>
        <begin position="275"/>
        <end position="288"/>
    </location>
</feature>